<proteinExistence type="predicted"/>
<organism evidence="1 2">
    <name type="scientific">Candidatus Williamhamiltonella defendens</name>
    <dbReference type="NCBI Taxonomy" id="138072"/>
    <lineage>
        <taxon>Bacteria</taxon>
        <taxon>Pseudomonadati</taxon>
        <taxon>Pseudomonadota</taxon>
        <taxon>Gammaproteobacteria</taxon>
        <taxon>Enterobacterales</taxon>
        <taxon>Enterobacteriaceae</taxon>
        <taxon>aphid secondary symbionts</taxon>
        <taxon>Candidatus Williamhamiltonella</taxon>
    </lineage>
</organism>
<protein>
    <recommendedName>
        <fullName evidence="3">Pilus assembly protein PilP</fullName>
    </recommendedName>
</protein>
<name>A0A2D3T376_9ENTR</name>
<reference evidence="2" key="2">
    <citation type="submission" date="2017-11" db="EMBL/GenBank/DDBJ databases">
        <title>PacBio sequencing of new strain of the secondary endosymbiont Candidatus Hamiltonella defensa.</title>
        <authorList>
            <person name="Strand M.R."/>
            <person name="Oliver K."/>
        </authorList>
    </citation>
    <scope>NUCLEOTIDE SEQUENCE [LARGE SCALE GENOMIC DNA]</scope>
    <source>
        <strain evidence="2">A2C</strain>
    </source>
</reference>
<evidence type="ECO:0000313" key="1">
    <source>
        <dbReference type="EMBL" id="ATW30268.1"/>
    </source>
</evidence>
<dbReference type="AlphaFoldDB" id="A0A2D3T376"/>
<accession>A0A2D3T376</accession>
<dbReference type="Proteomes" id="UP000230008">
    <property type="component" value="Chromosome"/>
</dbReference>
<dbReference type="NCBIfam" id="TIGR03021">
    <property type="entry name" value="pilP_fam"/>
    <property type="match status" value="1"/>
</dbReference>
<gene>
    <name evidence="1" type="ORF">BJP41_07995</name>
</gene>
<evidence type="ECO:0000313" key="2">
    <source>
        <dbReference type="Proteomes" id="UP000230008"/>
    </source>
</evidence>
<sequence>MESHKVFLFLLPLFPSLLSATSDINTVGELDALQSQITWYKALSARNKAKDEVGLTGSLDRSPTMSIKPDPIPRITKMIGHGKSLSVRLRFPDGTEMTRKKGDALPGGFTLTQVSLDEVTITHFSGNKMMLTEATP</sequence>
<dbReference type="RefSeq" id="WP_100103525.1">
    <property type="nucleotide sequence ID" value="NZ_CADIJI010000073.1"/>
</dbReference>
<dbReference type="EMBL" id="CP017606">
    <property type="protein sequence ID" value="ATW30268.1"/>
    <property type="molecule type" value="Genomic_DNA"/>
</dbReference>
<dbReference type="InterPro" id="IPR022753">
    <property type="entry name" value="T4SS_pilus_biogen_PilP"/>
</dbReference>
<reference evidence="2" key="1">
    <citation type="submission" date="2016-10" db="EMBL/GenBank/DDBJ databases">
        <authorList>
            <person name="Chevignon G."/>
        </authorList>
    </citation>
    <scope>NUCLEOTIDE SEQUENCE [LARGE SCALE GENOMIC DNA]</scope>
    <source>
        <strain evidence="2">A2C</strain>
    </source>
</reference>
<evidence type="ECO:0008006" key="3">
    <source>
        <dbReference type="Google" id="ProtNLM"/>
    </source>
</evidence>